<dbReference type="Proteomes" id="UP001060112">
    <property type="component" value="Chromosome"/>
</dbReference>
<sequence>MTYMQENLKQMYNYIENNQQEYTGCITDIYQVMKDSIPQPFFEMFYEHFESYLHVTIQTSKQQEAYLRILDFWNHFEIKIPFFYRILFFLSKTNTQQLKQGWHDVNLYKNQLLEQEDVSDKMKQLCLQNYQLQQKWWYRILSYPQRKMKIRLRNSGYYDILLPAMCDLSQDYAYYYQRLIDLNQRVCQELNLYYDAKFRLRKNKVEALFFHQTICKCQWKSKNNTCIWIINTTH</sequence>
<name>A0ABY5I2T0_9FIRM</name>
<reference evidence="1" key="1">
    <citation type="submission" date="2022-07" db="EMBL/GenBank/DDBJ databases">
        <title>Faecal culturing of patients with breast cancer.</title>
        <authorList>
            <person name="Teng N.M.Y."/>
            <person name="Kiu R."/>
            <person name="Evans R."/>
            <person name="Baker D.J."/>
            <person name="Zenner C."/>
            <person name="Robinson S.D."/>
            <person name="Hall L.J."/>
        </authorList>
    </citation>
    <scope>NUCLEOTIDE SEQUENCE</scope>
    <source>
        <strain evidence="1">LH1062</strain>
    </source>
</reference>
<evidence type="ECO:0000313" key="2">
    <source>
        <dbReference type="Proteomes" id="UP001060112"/>
    </source>
</evidence>
<evidence type="ECO:0000313" key="1">
    <source>
        <dbReference type="EMBL" id="UTY39668.1"/>
    </source>
</evidence>
<proteinExistence type="predicted"/>
<dbReference type="RefSeq" id="WP_290140953.1">
    <property type="nucleotide sequence ID" value="NZ_CP101620.1"/>
</dbReference>
<protein>
    <submittedName>
        <fullName evidence="1">Uncharacterized protein</fullName>
    </submittedName>
</protein>
<dbReference type="EMBL" id="CP101620">
    <property type="protein sequence ID" value="UTY39668.1"/>
    <property type="molecule type" value="Genomic_DNA"/>
</dbReference>
<keyword evidence="2" id="KW-1185">Reference proteome</keyword>
<accession>A0ABY5I2T0</accession>
<gene>
    <name evidence="1" type="ORF">NMU03_02270</name>
</gene>
<organism evidence="1 2">
    <name type="scientific">Allocoprobacillus halotolerans</name>
    <dbReference type="NCBI Taxonomy" id="2944914"/>
    <lineage>
        <taxon>Bacteria</taxon>
        <taxon>Bacillati</taxon>
        <taxon>Bacillota</taxon>
        <taxon>Erysipelotrichia</taxon>
        <taxon>Erysipelotrichales</taxon>
        <taxon>Erysipelotrichaceae</taxon>
        <taxon>Allocoprobacillus</taxon>
    </lineage>
</organism>